<evidence type="ECO:0000313" key="4">
    <source>
        <dbReference type="Proteomes" id="UP001352852"/>
    </source>
</evidence>
<keyword evidence="4" id="KW-1185">Reference proteome</keyword>
<keyword evidence="2" id="KW-1133">Transmembrane helix</keyword>
<feature type="compositionally biased region" description="Basic and acidic residues" evidence="1">
    <location>
        <begin position="237"/>
        <end position="250"/>
    </location>
</feature>
<dbReference type="Proteomes" id="UP001352852">
    <property type="component" value="Unassembled WGS sequence"/>
</dbReference>
<sequence>NSSRTRTPSSQGLIGSVCLWEFSMAAVGAEVTRLWFLSSGLVGLFIIVLLLSIFLTAICLDCNRHSFELQDSETEKHPSALIRVVKLEEVKENPMIGEIQKDEKEFHPKGDPAVSLSSSQSQQGELQTLPDPNPSEGTSVTPWRSHLMAPQSRDLNGSTPQALKHINQTAGDGRGNSGEALSPSANHLSTQLHYIAHSDDRNLVYARVSKKLRLTNSTVPTPEEAEPKLEEEEPEEERSPPLPDRRTWMEDREDEGGPVFISQ</sequence>
<keyword evidence="2" id="KW-0812">Transmembrane</keyword>
<accession>A0ABU7DSW9</accession>
<evidence type="ECO:0000256" key="2">
    <source>
        <dbReference type="SAM" id="Phobius"/>
    </source>
</evidence>
<feature type="transmembrane region" description="Helical" evidence="2">
    <location>
        <begin position="35"/>
        <end position="60"/>
    </location>
</feature>
<protein>
    <submittedName>
        <fullName evidence="3">Uncharacterized protein</fullName>
    </submittedName>
</protein>
<comment type="caution">
    <text evidence="3">The sequence shown here is derived from an EMBL/GenBank/DDBJ whole genome shotgun (WGS) entry which is preliminary data.</text>
</comment>
<feature type="region of interest" description="Disordered" evidence="1">
    <location>
        <begin position="96"/>
        <end position="142"/>
    </location>
</feature>
<evidence type="ECO:0000313" key="3">
    <source>
        <dbReference type="EMBL" id="MED6278183.1"/>
    </source>
</evidence>
<organism evidence="3 4">
    <name type="scientific">Characodon lateralis</name>
    <dbReference type="NCBI Taxonomy" id="208331"/>
    <lineage>
        <taxon>Eukaryota</taxon>
        <taxon>Metazoa</taxon>
        <taxon>Chordata</taxon>
        <taxon>Craniata</taxon>
        <taxon>Vertebrata</taxon>
        <taxon>Euteleostomi</taxon>
        <taxon>Actinopterygii</taxon>
        <taxon>Neopterygii</taxon>
        <taxon>Teleostei</taxon>
        <taxon>Neoteleostei</taxon>
        <taxon>Acanthomorphata</taxon>
        <taxon>Ovalentaria</taxon>
        <taxon>Atherinomorphae</taxon>
        <taxon>Cyprinodontiformes</taxon>
        <taxon>Goodeidae</taxon>
        <taxon>Characodon</taxon>
    </lineage>
</organism>
<reference evidence="3 4" key="1">
    <citation type="submission" date="2021-06" db="EMBL/GenBank/DDBJ databases">
        <authorList>
            <person name="Palmer J.M."/>
        </authorList>
    </citation>
    <scope>NUCLEOTIDE SEQUENCE [LARGE SCALE GENOMIC DNA]</scope>
    <source>
        <strain evidence="3 4">CL_MEX2019</strain>
        <tissue evidence="3">Muscle</tissue>
    </source>
</reference>
<proteinExistence type="predicted"/>
<name>A0ABU7DSW9_9TELE</name>
<gene>
    <name evidence="3" type="ORF">CHARACLAT_021081</name>
</gene>
<feature type="compositionally biased region" description="Basic and acidic residues" evidence="1">
    <location>
        <begin position="99"/>
        <end position="110"/>
    </location>
</feature>
<feature type="non-terminal residue" evidence="3">
    <location>
        <position position="1"/>
    </location>
</feature>
<dbReference type="EMBL" id="JAHUTJ010034826">
    <property type="protein sequence ID" value="MED6278183.1"/>
    <property type="molecule type" value="Genomic_DNA"/>
</dbReference>
<evidence type="ECO:0000256" key="1">
    <source>
        <dbReference type="SAM" id="MobiDB-lite"/>
    </source>
</evidence>
<keyword evidence="2" id="KW-0472">Membrane</keyword>
<feature type="region of interest" description="Disordered" evidence="1">
    <location>
        <begin position="213"/>
        <end position="263"/>
    </location>
</feature>